<gene>
    <name evidence="1" type="ORF">Bca52824_002549</name>
</gene>
<keyword evidence="2" id="KW-1185">Reference proteome</keyword>
<organism evidence="1 2">
    <name type="scientific">Brassica carinata</name>
    <name type="common">Ethiopian mustard</name>
    <name type="synonym">Abyssinian cabbage</name>
    <dbReference type="NCBI Taxonomy" id="52824"/>
    <lineage>
        <taxon>Eukaryota</taxon>
        <taxon>Viridiplantae</taxon>
        <taxon>Streptophyta</taxon>
        <taxon>Embryophyta</taxon>
        <taxon>Tracheophyta</taxon>
        <taxon>Spermatophyta</taxon>
        <taxon>Magnoliopsida</taxon>
        <taxon>eudicotyledons</taxon>
        <taxon>Gunneridae</taxon>
        <taxon>Pentapetalae</taxon>
        <taxon>rosids</taxon>
        <taxon>malvids</taxon>
        <taxon>Brassicales</taxon>
        <taxon>Brassicaceae</taxon>
        <taxon>Brassiceae</taxon>
        <taxon>Brassica</taxon>
    </lineage>
</organism>
<dbReference type="Proteomes" id="UP000886595">
    <property type="component" value="Unassembled WGS sequence"/>
</dbReference>
<proteinExistence type="predicted"/>
<dbReference type="OrthoDB" id="1750449at2759"/>
<protein>
    <submittedName>
        <fullName evidence="1">Uncharacterized protein</fullName>
    </submittedName>
</protein>
<evidence type="ECO:0000313" key="2">
    <source>
        <dbReference type="Proteomes" id="UP000886595"/>
    </source>
</evidence>
<comment type="caution">
    <text evidence="1">The sequence shown here is derived from an EMBL/GenBank/DDBJ whole genome shotgun (WGS) entry which is preliminary data.</text>
</comment>
<accession>A0A8X7WKE5</accession>
<name>A0A8X7WKE5_BRACI</name>
<sequence length="63" mass="6884">MRIMAGCSIGSQKGIDLCEEASALYCLWEMTIAEKSGTITEVLAEDGKPASVDIYLSLSHPYW</sequence>
<dbReference type="EMBL" id="JAAMPC010000001">
    <property type="protein sequence ID" value="KAG2331369.1"/>
    <property type="molecule type" value="Genomic_DNA"/>
</dbReference>
<reference evidence="1 2" key="1">
    <citation type="submission" date="2020-02" db="EMBL/GenBank/DDBJ databases">
        <authorList>
            <person name="Ma Q."/>
            <person name="Huang Y."/>
            <person name="Song X."/>
            <person name="Pei D."/>
        </authorList>
    </citation>
    <scope>NUCLEOTIDE SEQUENCE [LARGE SCALE GENOMIC DNA]</scope>
    <source>
        <strain evidence="1">Sxm20200214</strain>
        <tissue evidence="1">Leaf</tissue>
    </source>
</reference>
<evidence type="ECO:0000313" key="1">
    <source>
        <dbReference type="EMBL" id="KAG2331369.1"/>
    </source>
</evidence>
<dbReference type="AlphaFoldDB" id="A0A8X7WKE5"/>